<evidence type="ECO:0000313" key="3">
    <source>
        <dbReference type="EMBL" id="TPN85120.1"/>
    </source>
</evidence>
<keyword evidence="1" id="KW-0472">Membrane</keyword>
<dbReference type="Gene3D" id="2.60.40.1190">
    <property type="match status" value="1"/>
</dbReference>
<gene>
    <name evidence="3" type="ORF">FHK87_13900</name>
</gene>
<keyword evidence="1" id="KW-1133">Transmembrane helix</keyword>
<feature type="domain" description="Beta-lactamase-related" evidence="2">
    <location>
        <begin position="385"/>
        <end position="688"/>
    </location>
</feature>
<dbReference type="AlphaFoldDB" id="A0A504JF39"/>
<keyword evidence="1" id="KW-0812">Transmembrane</keyword>
<dbReference type="EMBL" id="VFWZ01000004">
    <property type="protein sequence ID" value="TPN85120.1"/>
    <property type="molecule type" value="Genomic_DNA"/>
</dbReference>
<accession>A0A504JF39</accession>
<dbReference type="PANTHER" id="PTHR43283:SF18">
    <property type="match status" value="1"/>
</dbReference>
<dbReference type="InterPro" id="IPR001466">
    <property type="entry name" value="Beta-lactam-related"/>
</dbReference>
<dbReference type="SUPFAM" id="SSF49344">
    <property type="entry name" value="CBD9-like"/>
    <property type="match status" value="1"/>
</dbReference>
<sequence>MYHQSNLSNHHQSNEHRNISTTIFVTFLFIPLFFSVVYGNNIISKSSYIDAEEFSNGAIAYAYPISNITVDGDLSDWPKSLNAYPIQHRPLGNSSRGKNDFEAYFHVGYNIKEKAIYVIAVVTDDSHIIDTSSTAEWNTQDIFNFYFDEQHSPNGSGVDLYQYGKSYKHTNDQSVSWDPSKKMTNWDNIDIVHSRKGNKTIYECKVKMEQQVALPKTIGMDFVFVDKDTNDRKPSNSYITWGNKLGKSSFPARLGDIILMDTQMKTGVVEGRLSWKQNNEKSYPEYIRYTSEKTPRLWTQILVDSTGAYNVELPVGKYQISYATQTVKNNDEVIRIDTQEHKIVAIQENQKNIAPTMAINSIKAPDLIPKKGVLHNFDKKNTEAIDRFIKTYQEYYQIPGVSMALIKDGKIAYHKTYGVKNTFTKAKVDHNTLFEAASITKPVFGFAVMRLVEKGIIDLDKPLYQYLPFEDIAHDERYKLITARHVLSHQTGFPNWANNNPDGKIDIKFTPGTQYQYSGEGFEYLKRVIVHITGKDMNDILKEEAVDPLGLENTYFSKNDYLAKVKSNGHFDNLPTPADLPENPGVASTMHTEAKTFTNFLIGLSDRKGLKPSTYDKMFKIQTVIPTDEEDPEPDGYENYFGLSISMQKTPFGLSFGHGGNNGDFRCLAKMYKDLDMGFVIFTNSNTGKILHNDLDQFLVTGKL</sequence>
<dbReference type="RefSeq" id="WP_140594044.1">
    <property type="nucleotide sequence ID" value="NZ_VFWZ01000004.1"/>
</dbReference>
<reference evidence="3 4" key="1">
    <citation type="submission" date="2019-06" db="EMBL/GenBank/DDBJ databases">
        <authorList>
            <person name="Meng X."/>
        </authorList>
    </citation>
    <scope>NUCLEOTIDE SEQUENCE [LARGE SCALE GENOMIC DNA]</scope>
    <source>
        <strain evidence="3 4">M625</strain>
    </source>
</reference>
<dbReference type="InterPro" id="IPR012338">
    <property type="entry name" value="Beta-lactam/transpept-like"/>
</dbReference>
<dbReference type="PANTHER" id="PTHR43283">
    <property type="entry name" value="BETA-LACTAMASE-RELATED"/>
    <property type="match status" value="1"/>
</dbReference>
<feature type="transmembrane region" description="Helical" evidence="1">
    <location>
        <begin position="21"/>
        <end position="39"/>
    </location>
</feature>
<protein>
    <recommendedName>
        <fullName evidence="2">Beta-lactamase-related domain-containing protein</fullName>
    </recommendedName>
</protein>
<evidence type="ECO:0000313" key="4">
    <source>
        <dbReference type="Proteomes" id="UP000315540"/>
    </source>
</evidence>
<dbReference type="SUPFAM" id="SSF56601">
    <property type="entry name" value="beta-lactamase/transpeptidase-like"/>
    <property type="match status" value="1"/>
</dbReference>
<dbReference type="Proteomes" id="UP000315540">
    <property type="component" value="Unassembled WGS sequence"/>
</dbReference>
<organism evidence="3 4">
    <name type="scientific">Aquimarina algicola</name>
    <dbReference type="NCBI Taxonomy" id="2589995"/>
    <lineage>
        <taxon>Bacteria</taxon>
        <taxon>Pseudomonadati</taxon>
        <taxon>Bacteroidota</taxon>
        <taxon>Flavobacteriia</taxon>
        <taxon>Flavobacteriales</taxon>
        <taxon>Flavobacteriaceae</taxon>
        <taxon>Aquimarina</taxon>
    </lineage>
</organism>
<dbReference type="OrthoDB" id="1357763at2"/>
<proteinExistence type="predicted"/>
<dbReference type="InterPro" id="IPR050789">
    <property type="entry name" value="Diverse_Enzym_Activities"/>
</dbReference>
<dbReference type="Gene3D" id="3.40.710.10">
    <property type="entry name" value="DD-peptidase/beta-lactamase superfamily"/>
    <property type="match status" value="1"/>
</dbReference>
<dbReference type="Pfam" id="PF00144">
    <property type="entry name" value="Beta-lactamase"/>
    <property type="match status" value="1"/>
</dbReference>
<evidence type="ECO:0000259" key="2">
    <source>
        <dbReference type="Pfam" id="PF00144"/>
    </source>
</evidence>
<name>A0A504JF39_9FLAO</name>
<evidence type="ECO:0000256" key="1">
    <source>
        <dbReference type="SAM" id="Phobius"/>
    </source>
</evidence>
<comment type="caution">
    <text evidence="3">The sequence shown here is derived from an EMBL/GenBank/DDBJ whole genome shotgun (WGS) entry which is preliminary data.</text>
</comment>
<keyword evidence="4" id="KW-1185">Reference proteome</keyword>